<evidence type="ECO:0000313" key="4">
    <source>
        <dbReference type="EMBL" id="TKA22557.1"/>
    </source>
</evidence>
<dbReference type="GO" id="GO:0005938">
    <property type="term" value="C:cell cortex"/>
    <property type="evidence" value="ECO:0007669"/>
    <property type="project" value="TreeGrafter"/>
</dbReference>
<dbReference type="SMART" id="SM00324">
    <property type="entry name" value="RhoGAP"/>
    <property type="match status" value="1"/>
</dbReference>
<feature type="region of interest" description="Disordered" evidence="2">
    <location>
        <begin position="1"/>
        <end position="31"/>
    </location>
</feature>
<feature type="compositionally biased region" description="Polar residues" evidence="2">
    <location>
        <begin position="649"/>
        <end position="686"/>
    </location>
</feature>
<feature type="compositionally biased region" description="Polar residues" evidence="2">
    <location>
        <begin position="717"/>
        <end position="727"/>
    </location>
</feature>
<name>A0A4U0TL71_9PEZI</name>
<comment type="caution">
    <text evidence="4">The sequence shown here is derived from an EMBL/GenBank/DDBJ whole genome shotgun (WGS) entry which is preliminary data.</text>
</comment>
<dbReference type="PANTHER" id="PTHR15228">
    <property type="entry name" value="SPERMATHECAL PHYSIOLOGY VARIANT"/>
    <property type="match status" value="1"/>
</dbReference>
<reference evidence="4 5" key="1">
    <citation type="submission" date="2017-03" db="EMBL/GenBank/DDBJ databases">
        <title>Genomes of endolithic fungi from Antarctica.</title>
        <authorList>
            <person name="Coleine C."/>
            <person name="Masonjones S."/>
            <person name="Stajich J.E."/>
        </authorList>
    </citation>
    <scope>NUCLEOTIDE SEQUENCE [LARGE SCALE GENOMIC DNA]</scope>
    <source>
        <strain evidence="4 5">CCFEE 6315</strain>
    </source>
</reference>
<sequence length="1692" mass="174691">MASGGPSTAHAGAGGPKPAPPPVQSERVEQKRDLASWWKNFKRGDKKAPDIPGSQGIFGVPLQQSIRYANVAISLFNDEGQSYIYGYVPIVVAKCGVYLKEKATDVEGIFRLAGSEKRIKELKAAFDSPDRYGKGLDWTGYTVHDAANILRRYFNQLPEPIIPLEFYERFREPLRNHQAQAVGAIEAQSPSVGDFNHELAIKVYQGLITELPPLNRQLLLYILDLLAVFASKSDLNKMTTANLAAIFQPGILSHPQHDMAPQEYRLSQDVLIFLIENQDSFLIGMPGTGADPETVREVQSGTPVKQPTTPTTPSRSKTVIGRSGSNASAGADSVRKYGNVRRNVSVSSKHSKRSEGGPTPVTPSIGSPATPTSGLNRSNTVPSRRAGSAAHSPRFSQRDKTSDPPTPSPGAVSASASMRGQDSVQVTPVASVAPSYPQAPEVISASSSEATTPMAIVGSDHSSATRSDYVTPKRDTTPLLAPSVASGEPRSERSPSTTASSSGHGFLNIFKQSPTSEGEGRKPNKLQKRRIPGSALSSAQSSAQSLHEEDQAAPVQQLSPVTPSFPAGTFDREVDKTEAHSNYTTAQTTPVLATPQRTYTDATLRPTTSPTQSYHSTDMSDADMVGDDMPKEAIDHPEKERKRHRWRFSRSQNRLDQPQTPGEKSNTNPLGTMSPREQATSRSTIGSGAGSQPRRSFQEPTPLNYAATDPAAGKPMQSHQHGQTSGSEAVFSDSEREKKGPMSWIRGKIQERREREAERRAKTPERHRERSESKRDLQSPAEALPVRGASLEQQRAGSAVAAPALAAPPTAQASTQQSQAAPQSAPPAIPPQAPPMAPPPPPAPSNASLAPTEAPRALSPSAASLSAVLPGSSDRPRMPSIRAILFYALPLVGSCGAQQPTESRDEDVGRFQQLVENVPRESLDAALRDHLAPKYRDGVFEDVPKGIHAVHSEDPELATRLADIASHEAALKEYLGKRQNSNDTTTADVETTTSAVVVTDASTSEVSLTTETTSQDPTTAPEPTTSASPEPSTTEAPATSEQQSSTPDSTTAAPATTDAPSTADEPSTTDAPSTADAPGTTEQPSTTEAQSNSQGQSTSVIPGTSQVDRPSSVESSATERQDTTIAPVPSSDAATQPANTSPQPTTQGTTAEPSRDTSPATSAAGSTGQTREASSARTSANAPVVPQPTDDASSRSIVFSDVSSAGQRTTQGTSPAGETSGASPTSDGSSSENEGSSALIGPSDDDPTAPATSNPAPGSTATSDDGSPGSTVAVPVTRTDDAGSSVVTSEPASVRDGTTVLPVATTNNAGSSVTSDVVVSAPTVASSDSGDDNDSATSRGNAGSSEAGSGGSAVEITTTDGDGNTGATTAVAASTVEASTPSPVTTTNAAGRTITSTPAAIGGNAGSGDDSAQSAADGTSDGPTADVTTLRTTTPPATQSGVLVPVVISSTDADGSVAIRTTSAFQTSAPTSVDEPLTTTDARGNTFTTSTRVPAAVITSTNAQGQAETTTSPLANVQVASGGNIITSAPAFGATTTARTGGNGGGNNNNNNNNNNNDNDNNGSPDVVSAYTTTDQYGGRVVVSGSRAGELVTTTDSQGRTIVLTYTPGASDVSQLVLQTTRLPNGQQVTITSFAVVGGAATITTHLPRPSAAQQSSVSPGLQSGMAAPTGRYIGEMAALVGGAIGVAAAVL</sequence>
<dbReference type="SUPFAM" id="SSF48350">
    <property type="entry name" value="GTPase activation domain, GAP"/>
    <property type="match status" value="1"/>
</dbReference>
<feature type="compositionally biased region" description="Polar residues" evidence="2">
    <location>
        <begin position="1205"/>
        <end position="1217"/>
    </location>
</feature>
<feature type="compositionally biased region" description="Polar residues" evidence="2">
    <location>
        <begin position="1381"/>
        <end position="1398"/>
    </location>
</feature>
<feature type="region of interest" description="Disordered" evidence="2">
    <location>
        <begin position="456"/>
        <end position="877"/>
    </location>
</feature>
<feature type="compositionally biased region" description="Low complexity" evidence="2">
    <location>
        <begin position="1399"/>
        <end position="1437"/>
    </location>
</feature>
<feature type="compositionally biased region" description="Polar residues" evidence="2">
    <location>
        <begin position="1132"/>
        <end position="1181"/>
    </location>
</feature>
<dbReference type="InterPro" id="IPR008936">
    <property type="entry name" value="Rho_GTPase_activation_prot"/>
</dbReference>
<evidence type="ECO:0000259" key="3">
    <source>
        <dbReference type="PROSITE" id="PS50238"/>
    </source>
</evidence>
<feature type="compositionally biased region" description="Polar residues" evidence="2">
    <location>
        <begin position="1080"/>
        <end position="1116"/>
    </location>
</feature>
<dbReference type="Pfam" id="PF00620">
    <property type="entry name" value="RhoGAP"/>
    <property type="match status" value="1"/>
</dbReference>
<dbReference type="GO" id="GO:0060237">
    <property type="term" value="P:regulation of fungal-type cell wall organization"/>
    <property type="evidence" value="ECO:0007669"/>
    <property type="project" value="TreeGrafter"/>
</dbReference>
<feature type="compositionally biased region" description="Polar residues" evidence="2">
    <location>
        <begin position="580"/>
        <end position="619"/>
    </location>
</feature>
<dbReference type="GO" id="GO:0007165">
    <property type="term" value="P:signal transduction"/>
    <property type="evidence" value="ECO:0007669"/>
    <property type="project" value="InterPro"/>
</dbReference>
<dbReference type="PROSITE" id="PS50238">
    <property type="entry name" value="RHOGAP"/>
    <property type="match status" value="1"/>
</dbReference>
<feature type="compositionally biased region" description="Low complexity" evidence="2">
    <location>
        <begin position="1548"/>
        <end position="1563"/>
    </location>
</feature>
<feature type="region of interest" description="Disordered" evidence="2">
    <location>
        <begin position="1536"/>
        <end position="1568"/>
    </location>
</feature>
<keyword evidence="5" id="KW-1185">Reference proteome</keyword>
<proteinExistence type="predicted"/>
<dbReference type="InterPro" id="IPR051025">
    <property type="entry name" value="RhoGAP"/>
</dbReference>
<evidence type="ECO:0000256" key="1">
    <source>
        <dbReference type="ARBA" id="ARBA00022468"/>
    </source>
</evidence>
<feature type="region of interest" description="Disordered" evidence="2">
    <location>
        <begin position="1465"/>
        <end position="1486"/>
    </location>
</feature>
<feature type="domain" description="Rho-GAP" evidence="3">
    <location>
        <begin position="73"/>
        <end position="282"/>
    </location>
</feature>
<feature type="compositionally biased region" description="Basic and acidic residues" evidence="2">
    <location>
        <begin position="570"/>
        <end position="579"/>
    </location>
</feature>
<feature type="compositionally biased region" description="Low complexity" evidence="2">
    <location>
        <begin position="845"/>
        <end position="873"/>
    </location>
</feature>
<dbReference type="Gene3D" id="1.10.555.10">
    <property type="entry name" value="Rho GTPase activation protein"/>
    <property type="match status" value="1"/>
</dbReference>
<feature type="compositionally biased region" description="Polar residues" evidence="2">
    <location>
        <begin position="362"/>
        <end position="382"/>
    </location>
</feature>
<feature type="compositionally biased region" description="Polar residues" evidence="2">
    <location>
        <begin position="297"/>
        <end position="306"/>
    </location>
</feature>
<dbReference type="CDD" id="cd04396">
    <property type="entry name" value="RhoGAP_fSAC7_BAG7"/>
    <property type="match status" value="1"/>
</dbReference>
<organism evidence="4 5">
    <name type="scientific">Salinomyces thailandicus</name>
    <dbReference type="NCBI Taxonomy" id="706561"/>
    <lineage>
        <taxon>Eukaryota</taxon>
        <taxon>Fungi</taxon>
        <taxon>Dikarya</taxon>
        <taxon>Ascomycota</taxon>
        <taxon>Pezizomycotina</taxon>
        <taxon>Dothideomycetes</taxon>
        <taxon>Dothideomycetidae</taxon>
        <taxon>Mycosphaerellales</taxon>
        <taxon>Teratosphaeriaceae</taxon>
        <taxon>Salinomyces</taxon>
    </lineage>
</organism>
<feature type="compositionally biased region" description="Polar residues" evidence="2">
    <location>
        <begin position="1250"/>
        <end position="1270"/>
    </location>
</feature>
<feature type="region of interest" description="Disordered" evidence="2">
    <location>
        <begin position="975"/>
        <end position="1437"/>
    </location>
</feature>
<feature type="compositionally biased region" description="Low complexity" evidence="2">
    <location>
        <begin position="1338"/>
        <end position="1347"/>
    </location>
</feature>
<dbReference type="Proteomes" id="UP000308549">
    <property type="component" value="Unassembled WGS sequence"/>
</dbReference>
<feature type="compositionally biased region" description="Basic and acidic residues" evidence="2">
    <location>
        <begin position="748"/>
        <end position="777"/>
    </location>
</feature>
<evidence type="ECO:0000313" key="5">
    <source>
        <dbReference type="Proteomes" id="UP000308549"/>
    </source>
</evidence>
<feature type="region of interest" description="Disordered" evidence="2">
    <location>
        <begin position="285"/>
        <end position="425"/>
    </location>
</feature>
<keyword evidence="1" id="KW-0343">GTPase activation</keyword>
<feature type="compositionally biased region" description="Low complexity" evidence="2">
    <location>
        <begin position="534"/>
        <end position="545"/>
    </location>
</feature>
<gene>
    <name evidence="4" type="ORF">B0A50_08127</name>
</gene>
<feature type="compositionally biased region" description="Low complexity" evidence="2">
    <location>
        <begin position="1194"/>
        <end position="1204"/>
    </location>
</feature>
<feature type="compositionally biased region" description="Low complexity" evidence="2">
    <location>
        <begin position="1219"/>
        <end position="1237"/>
    </location>
</feature>
<accession>A0A4U0TL71</accession>
<feature type="compositionally biased region" description="Low complexity" evidence="2">
    <location>
        <begin position="1357"/>
        <end position="1380"/>
    </location>
</feature>
<dbReference type="PANTHER" id="PTHR15228:SF25">
    <property type="entry name" value="F-BAR DOMAIN-CONTAINING PROTEIN"/>
    <property type="match status" value="1"/>
</dbReference>
<dbReference type="EMBL" id="NAJL01000071">
    <property type="protein sequence ID" value="TKA22557.1"/>
    <property type="molecule type" value="Genomic_DNA"/>
</dbReference>
<dbReference type="GO" id="GO:0005096">
    <property type="term" value="F:GTPase activator activity"/>
    <property type="evidence" value="ECO:0007669"/>
    <property type="project" value="UniProtKB-KW"/>
</dbReference>
<feature type="compositionally biased region" description="Polar residues" evidence="2">
    <location>
        <begin position="414"/>
        <end position="425"/>
    </location>
</feature>
<feature type="compositionally biased region" description="Low complexity" evidence="2">
    <location>
        <begin position="798"/>
        <end position="823"/>
    </location>
</feature>
<feature type="compositionally biased region" description="Low complexity" evidence="2">
    <location>
        <begin position="983"/>
        <end position="1064"/>
    </location>
</feature>
<feature type="compositionally biased region" description="Basic and acidic residues" evidence="2">
    <location>
        <begin position="628"/>
        <end position="640"/>
    </location>
</feature>
<feature type="compositionally biased region" description="Polar residues" evidence="2">
    <location>
        <begin position="1304"/>
        <end position="1317"/>
    </location>
</feature>
<feature type="compositionally biased region" description="Pro residues" evidence="2">
    <location>
        <begin position="824"/>
        <end position="844"/>
    </location>
</feature>
<evidence type="ECO:0000256" key="2">
    <source>
        <dbReference type="SAM" id="MobiDB-lite"/>
    </source>
</evidence>
<dbReference type="OrthoDB" id="3196451at2759"/>
<dbReference type="InterPro" id="IPR000198">
    <property type="entry name" value="RhoGAP_dom"/>
</dbReference>
<protein>
    <recommendedName>
        <fullName evidence="3">Rho-GAP domain-containing protein</fullName>
    </recommendedName>
</protein>